<evidence type="ECO:0000313" key="5">
    <source>
        <dbReference type="Proteomes" id="UP000642809"/>
    </source>
</evidence>
<evidence type="ECO:0000256" key="2">
    <source>
        <dbReference type="ARBA" id="ARBA00023276"/>
    </source>
</evidence>
<dbReference type="PANTHER" id="PTHR47199">
    <property type="entry name" value="PHOTOSYSTEM II STABILITY/ASSEMBLY FACTOR HCF136, CHLOROPLASTIC"/>
    <property type="match status" value="1"/>
</dbReference>
<dbReference type="Gene3D" id="2.130.10.10">
    <property type="entry name" value="YVTN repeat-like/Quinoprotein amine dehydrogenase"/>
    <property type="match status" value="2"/>
</dbReference>
<dbReference type="InterPro" id="IPR028203">
    <property type="entry name" value="PSII_CF48-like_dom"/>
</dbReference>
<protein>
    <submittedName>
        <fullName evidence="4">Oxidoreductase</fullName>
    </submittedName>
</protein>
<reference evidence="4" key="1">
    <citation type="journal article" date="2014" name="Int. J. Syst. Evol. Microbiol.">
        <title>Complete genome sequence of Corynebacterium casei LMG S-19264T (=DSM 44701T), isolated from a smear-ripened cheese.</title>
        <authorList>
            <consortium name="US DOE Joint Genome Institute (JGI-PGF)"/>
            <person name="Walter F."/>
            <person name="Albersmeier A."/>
            <person name="Kalinowski J."/>
            <person name="Ruckert C."/>
        </authorList>
    </citation>
    <scope>NUCLEOTIDE SEQUENCE</scope>
    <source>
        <strain evidence="4">KCTC 23224</strain>
    </source>
</reference>
<dbReference type="PROSITE" id="PS51257">
    <property type="entry name" value="PROKAR_LIPOPROTEIN"/>
    <property type="match status" value="1"/>
</dbReference>
<dbReference type="RefSeq" id="WP_189582686.1">
    <property type="nucleotide sequence ID" value="NZ_BMYF01000014.1"/>
</dbReference>
<name>A0A8J3G5Q8_9BACT</name>
<dbReference type="Pfam" id="PF14870">
    <property type="entry name" value="PSII_BNR"/>
    <property type="match status" value="1"/>
</dbReference>
<keyword evidence="5" id="KW-1185">Reference proteome</keyword>
<dbReference type="GO" id="GO:0015979">
    <property type="term" value="P:photosynthesis"/>
    <property type="evidence" value="ECO:0007669"/>
    <property type="project" value="UniProtKB-KW"/>
</dbReference>
<dbReference type="PANTHER" id="PTHR47199:SF2">
    <property type="entry name" value="PHOTOSYSTEM II STABILITY_ASSEMBLY FACTOR HCF136, CHLOROPLASTIC"/>
    <property type="match status" value="1"/>
</dbReference>
<dbReference type="SUPFAM" id="SSF50939">
    <property type="entry name" value="Sialidases"/>
    <property type="match status" value="1"/>
</dbReference>
<sequence length="344" mass="37658">MRKFLPFLLLIPLLLACDENRKHTVIERPIGWQLKETPTDASLRGLSVLTNNIIWASGSKGTWLRSLDGGETWNTGIIAGMDSVDFRDIIAFDASTAVVMSSGQPAVIYKTIDGGQHWDLKYQGPSYAFLDGMAFIGDRGYAIGDEVEGKWMVLLSKDKGDTWTWLETSPQAPKGAGSFAASGSSIVADQENVWFVAAGMHSAIYHSADRGTRWTKQVLPLDSLKESAGIFSLFKVSDQTLVGVGGDFLSANERSNTFLASDNGGKDWSFATENAPSGYRSGVVYYPFQHWLIAVGPNGTDFSKDVGKNWERLSEEGFHTVKLCRSYKNVWASGSGGKIARLEF</sequence>
<feature type="domain" description="Photosynthesis system II assembly factor Ycf48/Hcf136-like" evidence="3">
    <location>
        <begin position="31"/>
        <end position="119"/>
    </location>
</feature>
<dbReference type="GO" id="GO:0009523">
    <property type="term" value="C:photosystem II"/>
    <property type="evidence" value="ECO:0007669"/>
    <property type="project" value="UniProtKB-KW"/>
</dbReference>
<dbReference type="AlphaFoldDB" id="A0A8J3G5Q8"/>
<proteinExistence type="predicted"/>
<dbReference type="InterPro" id="IPR036278">
    <property type="entry name" value="Sialidase_sf"/>
</dbReference>
<evidence type="ECO:0000313" key="4">
    <source>
        <dbReference type="EMBL" id="GHB41973.1"/>
    </source>
</evidence>
<evidence type="ECO:0000256" key="1">
    <source>
        <dbReference type="ARBA" id="ARBA00022531"/>
    </source>
</evidence>
<dbReference type="EMBL" id="BMYF01000014">
    <property type="protein sequence ID" value="GHB41973.1"/>
    <property type="molecule type" value="Genomic_DNA"/>
</dbReference>
<organism evidence="4 5">
    <name type="scientific">Mongoliitalea lutea</name>
    <dbReference type="NCBI Taxonomy" id="849756"/>
    <lineage>
        <taxon>Bacteria</taxon>
        <taxon>Pseudomonadati</taxon>
        <taxon>Bacteroidota</taxon>
        <taxon>Cytophagia</taxon>
        <taxon>Cytophagales</taxon>
        <taxon>Cyclobacteriaceae</taxon>
        <taxon>Mongoliitalea</taxon>
    </lineage>
</organism>
<dbReference type="InterPro" id="IPR015943">
    <property type="entry name" value="WD40/YVTN_repeat-like_dom_sf"/>
</dbReference>
<gene>
    <name evidence="4" type="ORF">GCM10008106_23730</name>
</gene>
<evidence type="ECO:0000259" key="3">
    <source>
        <dbReference type="Pfam" id="PF14870"/>
    </source>
</evidence>
<keyword evidence="2" id="KW-0604">Photosystem II</keyword>
<accession>A0A8J3G5Q8</accession>
<reference evidence="4" key="2">
    <citation type="submission" date="2020-09" db="EMBL/GenBank/DDBJ databases">
        <authorList>
            <person name="Sun Q."/>
            <person name="Kim S."/>
        </authorList>
    </citation>
    <scope>NUCLEOTIDE SEQUENCE</scope>
    <source>
        <strain evidence="4">KCTC 23224</strain>
    </source>
</reference>
<keyword evidence="1" id="KW-0602">Photosynthesis</keyword>
<comment type="caution">
    <text evidence="4">The sequence shown here is derived from an EMBL/GenBank/DDBJ whole genome shotgun (WGS) entry which is preliminary data.</text>
</comment>
<dbReference type="Proteomes" id="UP000642809">
    <property type="component" value="Unassembled WGS sequence"/>
</dbReference>